<feature type="region of interest" description="Disordered" evidence="1">
    <location>
        <begin position="1"/>
        <end position="25"/>
    </location>
</feature>
<accession>A0A812INI1</accession>
<keyword evidence="3" id="KW-1185">Reference proteome</keyword>
<sequence length="214" mass="23497">MELKVSCARFGRPPDKNKPQPRFPGVSATFDPAAALVVYTDILKKEKALLAEGLLMEERVSKAKMRTQRGLADPVVAVQKQLSDLLPGYASLGDFCQHFGYRRHPTSGSFVREDSSSTLSARIPEDAASPLLDAQPELLSSGSCGSWNAFHQGQRPPCLQCPPCPLCLQCHWREAAQRPPPLPECSLQWEMQSAKSADTRAARIIWVAVKAKEA</sequence>
<proteinExistence type="predicted"/>
<dbReference type="AlphaFoldDB" id="A0A812INI1"/>
<evidence type="ECO:0000256" key="1">
    <source>
        <dbReference type="SAM" id="MobiDB-lite"/>
    </source>
</evidence>
<protein>
    <submittedName>
        <fullName evidence="2">Uncharacterized protein</fullName>
    </submittedName>
</protein>
<reference evidence="2" key="1">
    <citation type="submission" date="2021-02" db="EMBL/GenBank/DDBJ databases">
        <authorList>
            <person name="Dougan E. K."/>
            <person name="Rhodes N."/>
            <person name="Thang M."/>
            <person name="Chan C."/>
        </authorList>
    </citation>
    <scope>NUCLEOTIDE SEQUENCE</scope>
</reference>
<name>A0A812INI1_SYMPI</name>
<dbReference type="Proteomes" id="UP000649617">
    <property type="component" value="Unassembled WGS sequence"/>
</dbReference>
<dbReference type="EMBL" id="CAJNIZ010000481">
    <property type="protein sequence ID" value="CAE7162983.1"/>
    <property type="molecule type" value="Genomic_DNA"/>
</dbReference>
<comment type="caution">
    <text evidence="2">The sequence shown here is derived from an EMBL/GenBank/DDBJ whole genome shotgun (WGS) entry which is preliminary data.</text>
</comment>
<gene>
    <name evidence="2" type="ORF">SPIL2461_LOCUS585</name>
</gene>
<dbReference type="OrthoDB" id="10558669at2759"/>
<evidence type="ECO:0000313" key="3">
    <source>
        <dbReference type="Proteomes" id="UP000649617"/>
    </source>
</evidence>
<organism evidence="2 3">
    <name type="scientific">Symbiodinium pilosum</name>
    <name type="common">Dinoflagellate</name>
    <dbReference type="NCBI Taxonomy" id="2952"/>
    <lineage>
        <taxon>Eukaryota</taxon>
        <taxon>Sar</taxon>
        <taxon>Alveolata</taxon>
        <taxon>Dinophyceae</taxon>
        <taxon>Suessiales</taxon>
        <taxon>Symbiodiniaceae</taxon>
        <taxon>Symbiodinium</taxon>
    </lineage>
</organism>
<evidence type="ECO:0000313" key="2">
    <source>
        <dbReference type="EMBL" id="CAE7162983.1"/>
    </source>
</evidence>